<dbReference type="CDD" id="cd01647">
    <property type="entry name" value="RT_LTR"/>
    <property type="match status" value="1"/>
</dbReference>
<name>A0ABM4DCF9_HYDVU</name>
<dbReference type="RefSeq" id="XP_065672064.1">
    <property type="nucleotide sequence ID" value="XM_065815992.1"/>
</dbReference>
<organism evidence="1 2">
    <name type="scientific">Hydra vulgaris</name>
    <name type="common">Hydra</name>
    <name type="synonym">Hydra attenuata</name>
    <dbReference type="NCBI Taxonomy" id="6087"/>
    <lineage>
        <taxon>Eukaryota</taxon>
        <taxon>Metazoa</taxon>
        <taxon>Cnidaria</taxon>
        <taxon>Hydrozoa</taxon>
        <taxon>Hydroidolina</taxon>
        <taxon>Anthoathecata</taxon>
        <taxon>Aplanulata</taxon>
        <taxon>Hydridae</taxon>
        <taxon>Hydra</taxon>
    </lineage>
</organism>
<evidence type="ECO:0000313" key="1">
    <source>
        <dbReference type="Proteomes" id="UP001652625"/>
    </source>
</evidence>
<dbReference type="Gene3D" id="3.10.10.10">
    <property type="entry name" value="HIV Type 1 Reverse Transcriptase, subunit A, domain 1"/>
    <property type="match status" value="1"/>
</dbReference>
<dbReference type="PANTHER" id="PTHR37984:SF5">
    <property type="entry name" value="PROTEIN NYNRIN-LIKE"/>
    <property type="match status" value="1"/>
</dbReference>
<evidence type="ECO:0000313" key="2">
    <source>
        <dbReference type="RefSeq" id="XP_065672064.1"/>
    </source>
</evidence>
<sequence>MQHLGALFLGKVKYGKITFKIDTGAEVTVIGTKHLKKFGIKIEHLFTTNKQLIGRPAIQKFNLVKVVIPERFMCAMISKSKSNIVEQFPSVLKGLGTIKGDPVHITQENTTPYHIGAPRRVAFPLLEPLKLVLERLKEMGVIKIVDQPTDWCHPIVIVKKPNRLLCICIDLTQLNKDTKREFYELPSVDDSLAQLGNRCKYMAILDANSGYWQLPMDIESQLKCTFTTPFGQFCPTRGPFGLTSLPEIFSKKIG</sequence>
<dbReference type="Proteomes" id="UP001652625">
    <property type="component" value="Chromosome 13"/>
</dbReference>
<proteinExistence type="predicted"/>
<dbReference type="SUPFAM" id="SSF56672">
    <property type="entry name" value="DNA/RNA polymerases"/>
    <property type="match status" value="1"/>
</dbReference>
<dbReference type="InterPro" id="IPR043502">
    <property type="entry name" value="DNA/RNA_pol_sf"/>
</dbReference>
<keyword evidence="1" id="KW-1185">Reference proteome</keyword>
<dbReference type="GeneID" id="136089896"/>
<dbReference type="InterPro" id="IPR050951">
    <property type="entry name" value="Retrovirus_Pol_polyprotein"/>
</dbReference>
<protein>
    <submittedName>
        <fullName evidence="2">Uncharacterized protein LOC136089896</fullName>
    </submittedName>
</protein>
<dbReference type="PANTHER" id="PTHR37984">
    <property type="entry name" value="PROTEIN CBG26694"/>
    <property type="match status" value="1"/>
</dbReference>
<accession>A0ABM4DCF9</accession>
<reference evidence="2" key="1">
    <citation type="submission" date="2025-08" db="UniProtKB">
        <authorList>
            <consortium name="RefSeq"/>
        </authorList>
    </citation>
    <scope>IDENTIFICATION</scope>
</reference>
<gene>
    <name evidence="2" type="primary">LOC136089896</name>
</gene>